<proteinExistence type="predicted"/>
<dbReference type="Proteomes" id="UP001158576">
    <property type="component" value="Chromosome 2"/>
</dbReference>
<evidence type="ECO:0000313" key="2">
    <source>
        <dbReference type="Proteomes" id="UP001158576"/>
    </source>
</evidence>
<keyword evidence="2" id="KW-1185">Reference proteome</keyword>
<dbReference type="EMBL" id="OU015567">
    <property type="protein sequence ID" value="CAG5110741.1"/>
    <property type="molecule type" value="Genomic_DNA"/>
</dbReference>
<evidence type="ECO:0000313" key="1">
    <source>
        <dbReference type="EMBL" id="CAG5110741.1"/>
    </source>
</evidence>
<organism evidence="1 2">
    <name type="scientific">Oikopleura dioica</name>
    <name type="common">Tunicate</name>
    <dbReference type="NCBI Taxonomy" id="34765"/>
    <lineage>
        <taxon>Eukaryota</taxon>
        <taxon>Metazoa</taxon>
        <taxon>Chordata</taxon>
        <taxon>Tunicata</taxon>
        <taxon>Appendicularia</taxon>
        <taxon>Copelata</taxon>
        <taxon>Oikopleuridae</taxon>
        <taxon>Oikopleura</taxon>
    </lineage>
</organism>
<gene>
    <name evidence="1" type="ORF">OKIOD_LOCUS13877</name>
</gene>
<accession>A0ABN7T8K4</accession>
<protein>
    <submittedName>
        <fullName evidence="1">Oidioi.mRNA.OKI2018_I69.chr2.g5112.t1.cds</fullName>
    </submittedName>
</protein>
<name>A0ABN7T8K4_OIKDI</name>
<sequence>MAKRIKLSKQEKLFILSQPEDNSSNDSLFENSLIPLLKNYEYKIQERENKLKSLGDLMDSTNSPKGLIALRDLMLKEVSEISKMEEILFEAKLNEEKALKKVEDFFNEDSLDSYTFSRPLKK</sequence>
<reference evidence="1 2" key="1">
    <citation type="submission" date="2021-04" db="EMBL/GenBank/DDBJ databases">
        <authorList>
            <person name="Bliznina A."/>
        </authorList>
    </citation>
    <scope>NUCLEOTIDE SEQUENCE [LARGE SCALE GENOMIC DNA]</scope>
</reference>